<accession>A0ABX1NC17</accession>
<dbReference type="Pfam" id="PF06722">
    <property type="entry name" value="EryCIII-like_C"/>
    <property type="match status" value="1"/>
</dbReference>
<name>A0ABX1NC17_9RHOO</name>
<dbReference type="InterPro" id="IPR010610">
    <property type="entry name" value="EryCIII-like_C"/>
</dbReference>
<evidence type="ECO:0000313" key="3">
    <source>
        <dbReference type="Proteomes" id="UP000634522"/>
    </source>
</evidence>
<organism evidence="2 3">
    <name type="scientific">Aromatoleum toluolicum</name>
    <dbReference type="NCBI Taxonomy" id="90060"/>
    <lineage>
        <taxon>Bacteria</taxon>
        <taxon>Pseudomonadati</taxon>
        <taxon>Pseudomonadota</taxon>
        <taxon>Betaproteobacteria</taxon>
        <taxon>Rhodocyclales</taxon>
        <taxon>Rhodocyclaceae</taxon>
        <taxon>Aromatoleum</taxon>
    </lineage>
</organism>
<reference evidence="2 3" key="1">
    <citation type="submission" date="2019-12" db="EMBL/GenBank/DDBJ databases">
        <title>Comparative genomics gives insights into the taxonomy of the Azoarcus-Aromatoleum group and reveals separate origins of nif in the plant-associated Azoarcus and non-plant-associated Aromatoleum sub-groups.</title>
        <authorList>
            <person name="Lafos M."/>
            <person name="Maluk M."/>
            <person name="Batista M."/>
            <person name="Junghare M."/>
            <person name="Carmona M."/>
            <person name="Faoro H."/>
            <person name="Cruz L.M."/>
            <person name="Battistoni F."/>
            <person name="De Souza E."/>
            <person name="Pedrosa F."/>
            <person name="Chen W.-M."/>
            <person name="Poole P.S."/>
            <person name="Dixon R.A."/>
            <person name="James E.K."/>
        </authorList>
    </citation>
    <scope>NUCLEOTIDE SEQUENCE [LARGE SCALE GENOMIC DNA]</scope>
    <source>
        <strain evidence="2 3">T</strain>
    </source>
</reference>
<dbReference type="EMBL" id="WTVS01000008">
    <property type="protein sequence ID" value="NMF96816.1"/>
    <property type="molecule type" value="Genomic_DNA"/>
</dbReference>
<dbReference type="PANTHER" id="PTHR21015">
    <property type="entry name" value="UDP-N-ACETYLGLUCOSAMINE--N-ACETYLMURAMYL-(PENTAPEPTIDE) PYROPHOSPHORYL-UNDECAPRENOL N-ACETYLGLUCOSAMINE TRANSFERASE 1"/>
    <property type="match status" value="1"/>
</dbReference>
<sequence>MVKAKILFFAEGATLAHVARPFVLASGLDPQRFDVVFARPAAFGWLTDGAPFKVVPLECQATSVFSRRLEHGFPLYDIDTLSRYVEADHALIDTERPDVVVGDFRLSLSVSARSRGVPYATICDAYWSPERPLQTPMPVLAITRFAPLSIANAIFRRISPLALKMHARPMEVLRARHRLPPLGHDLRRSYTDADLRLFANFSELFPEVRESATARFIGPIAWSPDAAAAVSLEDGTDTPLVYVTMGSSGDPRVLRDLVPLLEATGARVLLASAGKSLPTQFTSPRTRVFDYLPGQLVCEHANLVVCNGGSPTTNQALTAGVPVLGIARNMDQFLNMQAIERFGAGLLVRSDRATAAVLRQAVTRLLGDPSFAACAHRLREAAASDPRRSDLAPHLERLIAGRILPTS</sequence>
<dbReference type="Gene3D" id="3.40.50.2000">
    <property type="entry name" value="Glycogen Phosphorylase B"/>
    <property type="match status" value="2"/>
</dbReference>
<protein>
    <submittedName>
        <fullName evidence="2">Glycosyl transferase UDP-glucuronosyltransferase</fullName>
    </submittedName>
</protein>
<proteinExistence type="predicted"/>
<evidence type="ECO:0000313" key="2">
    <source>
        <dbReference type="EMBL" id="NMF96816.1"/>
    </source>
</evidence>
<feature type="domain" description="Erythromycin biosynthesis protein CIII-like C-terminal" evidence="1">
    <location>
        <begin position="284"/>
        <end position="398"/>
    </location>
</feature>
<gene>
    <name evidence="2" type="ORF">GPA27_05385</name>
</gene>
<keyword evidence="2" id="KW-0808">Transferase</keyword>
<dbReference type="SUPFAM" id="SSF53756">
    <property type="entry name" value="UDP-Glycosyltransferase/glycogen phosphorylase"/>
    <property type="match status" value="1"/>
</dbReference>
<comment type="caution">
    <text evidence="2">The sequence shown here is derived from an EMBL/GenBank/DDBJ whole genome shotgun (WGS) entry which is preliminary data.</text>
</comment>
<dbReference type="PANTHER" id="PTHR21015:SF22">
    <property type="entry name" value="GLYCOSYLTRANSFERASE"/>
    <property type="match status" value="1"/>
</dbReference>
<evidence type="ECO:0000259" key="1">
    <source>
        <dbReference type="Pfam" id="PF06722"/>
    </source>
</evidence>
<dbReference type="GO" id="GO:0016740">
    <property type="term" value="F:transferase activity"/>
    <property type="evidence" value="ECO:0007669"/>
    <property type="project" value="UniProtKB-KW"/>
</dbReference>
<dbReference type="Proteomes" id="UP000634522">
    <property type="component" value="Unassembled WGS sequence"/>
</dbReference>
<dbReference type="RefSeq" id="WP_169138346.1">
    <property type="nucleotide sequence ID" value="NZ_WTVS01000008.1"/>
</dbReference>
<keyword evidence="3" id="KW-1185">Reference proteome</keyword>